<proteinExistence type="predicted"/>
<keyword evidence="3" id="KW-1185">Reference proteome</keyword>
<name>A0A183IV06_9BILA</name>
<dbReference type="Proteomes" id="UP000270296">
    <property type="component" value="Unassembled WGS sequence"/>
</dbReference>
<evidence type="ECO:0000259" key="1">
    <source>
        <dbReference type="SMART" id="SM00587"/>
    </source>
</evidence>
<dbReference type="EMBL" id="UZAM01010631">
    <property type="protein sequence ID" value="VDP13130.1"/>
    <property type="molecule type" value="Genomic_DNA"/>
</dbReference>
<dbReference type="InterPro" id="IPR012877">
    <property type="entry name" value="Dhs-27"/>
</dbReference>
<dbReference type="InterPro" id="IPR052961">
    <property type="entry name" value="Oxido-Kinase-like_Enzymes"/>
</dbReference>
<evidence type="ECO:0000313" key="2">
    <source>
        <dbReference type="EMBL" id="VDP13130.1"/>
    </source>
</evidence>
<dbReference type="Gene3D" id="3.90.1200.10">
    <property type="match status" value="1"/>
</dbReference>
<dbReference type="PANTHER" id="PTHR23020">
    <property type="entry name" value="UNCHARACTERIZED NUCLEAR HORMONE RECEPTOR-RELATED"/>
    <property type="match status" value="1"/>
</dbReference>
<dbReference type="OrthoDB" id="5914377at2759"/>
<organism evidence="4">
    <name type="scientific">Soboliphyme baturini</name>
    <dbReference type="NCBI Taxonomy" id="241478"/>
    <lineage>
        <taxon>Eukaryota</taxon>
        <taxon>Metazoa</taxon>
        <taxon>Ecdysozoa</taxon>
        <taxon>Nematoda</taxon>
        <taxon>Enoplea</taxon>
        <taxon>Dorylaimia</taxon>
        <taxon>Dioctophymatida</taxon>
        <taxon>Dioctophymatoidea</taxon>
        <taxon>Soboliphymatidae</taxon>
        <taxon>Soboliphyme</taxon>
    </lineage>
</organism>
<accession>A0A183IV06</accession>
<dbReference type="InterPro" id="IPR015897">
    <property type="entry name" value="CHK_kinase-like"/>
</dbReference>
<dbReference type="WBParaSite" id="SBAD_0000773201-mRNA-1">
    <property type="protein sequence ID" value="SBAD_0000773201-mRNA-1"/>
    <property type="gene ID" value="SBAD_0000773201"/>
</dbReference>
<dbReference type="SMART" id="SM00587">
    <property type="entry name" value="CHK"/>
    <property type="match status" value="1"/>
</dbReference>
<evidence type="ECO:0000313" key="3">
    <source>
        <dbReference type="Proteomes" id="UP000270296"/>
    </source>
</evidence>
<evidence type="ECO:0000313" key="4">
    <source>
        <dbReference type="WBParaSite" id="SBAD_0000773201-mRNA-1"/>
    </source>
</evidence>
<dbReference type="AlphaFoldDB" id="A0A183IV06"/>
<reference evidence="4" key="1">
    <citation type="submission" date="2016-06" db="UniProtKB">
        <authorList>
            <consortium name="WormBaseParasite"/>
        </authorList>
    </citation>
    <scope>IDENTIFICATION</scope>
</reference>
<dbReference type="InterPro" id="IPR011009">
    <property type="entry name" value="Kinase-like_dom_sf"/>
</dbReference>
<dbReference type="Pfam" id="PF07914">
    <property type="entry name" value="DUF1679"/>
    <property type="match status" value="2"/>
</dbReference>
<sequence length="371" mass="41859">MKALLHEAPDLKAGLEKELNRHFGRKWTLTGIDGHVIGEKQGFVCQIYRLVLSWKHDEEGGADQPLTVIVKFPQLAAQTELIKEIFHKFDEAATKPEEQSSHHFVIRMHNDECLFYSLLEGSVPPFPLATFYGLVDIGKPFKMLLMEDLTGSACLTNDLLHGLSDEQVYSVVDALNVDVTVMLRAGLAEARKMTSDKMSCDEFDVIESFLSRNTLHEWYVTTVKLMPAVLVHGDLWSNNILFERNESGQAGNKVKALIDWQACCIGSSLEDVAHFLCGALSTPRRRAIEEAILQHYLTRLIERVGPMPQLTLGNVRRQYRRCFRQNAYMLLSLIPMLIGNVIDTNVPDGAERKDELISRAVNACHDAMSFM</sequence>
<dbReference type="SUPFAM" id="SSF56112">
    <property type="entry name" value="Protein kinase-like (PK-like)"/>
    <property type="match status" value="1"/>
</dbReference>
<dbReference type="PANTHER" id="PTHR23020:SF41">
    <property type="entry name" value="AMINOGLYCOSIDE PHOSPHOTRANSFERASE DOMAIN-CONTAINING PROTEIN"/>
    <property type="match status" value="1"/>
</dbReference>
<feature type="domain" description="CHK kinase-like" evidence="1">
    <location>
        <begin position="144"/>
        <end position="306"/>
    </location>
</feature>
<reference evidence="2 3" key="2">
    <citation type="submission" date="2018-11" db="EMBL/GenBank/DDBJ databases">
        <authorList>
            <consortium name="Pathogen Informatics"/>
        </authorList>
    </citation>
    <scope>NUCLEOTIDE SEQUENCE [LARGE SCALE GENOMIC DNA]</scope>
</reference>
<protein>
    <submittedName>
        <fullName evidence="4">CHK domain-containing protein</fullName>
    </submittedName>
</protein>
<gene>
    <name evidence="2" type="ORF">SBAD_LOCUS7452</name>
</gene>